<organism evidence="2 3">
    <name type="scientific">Arabis nemorensis</name>
    <dbReference type="NCBI Taxonomy" id="586526"/>
    <lineage>
        <taxon>Eukaryota</taxon>
        <taxon>Viridiplantae</taxon>
        <taxon>Streptophyta</taxon>
        <taxon>Embryophyta</taxon>
        <taxon>Tracheophyta</taxon>
        <taxon>Spermatophyta</taxon>
        <taxon>Magnoliopsida</taxon>
        <taxon>eudicotyledons</taxon>
        <taxon>Gunneridae</taxon>
        <taxon>Pentapetalae</taxon>
        <taxon>rosids</taxon>
        <taxon>malvids</taxon>
        <taxon>Brassicales</taxon>
        <taxon>Brassicaceae</taxon>
        <taxon>Arabideae</taxon>
        <taxon>Arabis</taxon>
    </lineage>
</organism>
<dbReference type="Proteomes" id="UP000489600">
    <property type="component" value="Unassembled WGS sequence"/>
</dbReference>
<protein>
    <recommendedName>
        <fullName evidence="1">RNase H type-1 domain-containing protein</fullName>
    </recommendedName>
</protein>
<name>A0A565AYW8_9BRAS</name>
<dbReference type="OrthoDB" id="1036116at2759"/>
<dbReference type="PANTHER" id="PTHR47074">
    <property type="entry name" value="BNAC02G40300D PROTEIN"/>
    <property type="match status" value="1"/>
</dbReference>
<accession>A0A565AYW8</accession>
<dbReference type="GO" id="GO:0003676">
    <property type="term" value="F:nucleic acid binding"/>
    <property type="evidence" value="ECO:0007669"/>
    <property type="project" value="InterPro"/>
</dbReference>
<sequence length="165" mass="18274">MYAREWSLAQSNTYLRPKHNDIPQSPPILRDGTINCCTDAAWNSETRMAGLGWNFTDSKLTTNHSTVVPHVVSPLMGELLALRDALLSATQIGFRSITFHSDSSILIKAIKSKSQLLEILGILFDIQACLPNFNFICFKCIPREANTVADSIAKQALSGFIVTEF</sequence>
<dbReference type="InterPro" id="IPR044730">
    <property type="entry name" value="RNase_H-like_dom_plant"/>
</dbReference>
<dbReference type="EMBL" id="CABITT030000002">
    <property type="protein sequence ID" value="VVA93705.1"/>
    <property type="molecule type" value="Genomic_DNA"/>
</dbReference>
<dbReference type="InterPro" id="IPR052929">
    <property type="entry name" value="RNase_H-like_EbsB-rel"/>
</dbReference>
<gene>
    <name evidence="2" type="ORF">ANE_LOCUS4150</name>
</gene>
<dbReference type="SUPFAM" id="SSF53098">
    <property type="entry name" value="Ribonuclease H-like"/>
    <property type="match status" value="1"/>
</dbReference>
<feature type="domain" description="RNase H type-1" evidence="1">
    <location>
        <begin position="38"/>
        <end position="156"/>
    </location>
</feature>
<dbReference type="AlphaFoldDB" id="A0A565AYW8"/>
<dbReference type="Pfam" id="PF13456">
    <property type="entry name" value="RVT_3"/>
    <property type="match status" value="1"/>
</dbReference>
<dbReference type="CDD" id="cd06222">
    <property type="entry name" value="RNase_H_like"/>
    <property type="match status" value="1"/>
</dbReference>
<dbReference type="PANTHER" id="PTHR47074:SF11">
    <property type="entry name" value="REVERSE TRANSCRIPTASE-LIKE PROTEIN"/>
    <property type="match status" value="1"/>
</dbReference>
<dbReference type="Gene3D" id="3.30.420.10">
    <property type="entry name" value="Ribonuclease H-like superfamily/Ribonuclease H"/>
    <property type="match status" value="1"/>
</dbReference>
<dbReference type="InterPro" id="IPR012337">
    <property type="entry name" value="RNaseH-like_sf"/>
</dbReference>
<reference evidence="2" key="1">
    <citation type="submission" date="2019-07" db="EMBL/GenBank/DDBJ databases">
        <authorList>
            <person name="Dittberner H."/>
        </authorList>
    </citation>
    <scope>NUCLEOTIDE SEQUENCE [LARGE SCALE GENOMIC DNA]</scope>
</reference>
<comment type="caution">
    <text evidence="2">The sequence shown here is derived from an EMBL/GenBank/DDBJ whole genome shotgun (WGS) entry which is preliminary data.</text>
</comment>
<evidence type="ECO:0000313" key="2">
    <source>
        <dbReference type="EMBL" id="VVA93705.1"/>
    </source>
</evidence>
<dbReference type="InterPro" id="IPR002156">
    <property type="entry name" value="RNaseH_domain"/>
</dbReference>
<proteinExistence type="predicted"/>
<dbReference type="InterPro" id="IPR036397">
    <property type="entry name" value="RNaseH_sf"/>
</dbReference>
<evidence type="ECO:0000313" key="3">
    <source>
        <dbReference type="Proteomes" id="UP000489600"/>
    </source>
</evidence>
<evidence type="ECO:0000259" key="1">
    <source>
        <dbReference type="Pfam" id="PF13456"/>
    </source>
</evidence>
<keyword evidence="3" id="KW-1185">Reference proteome</keyword>
<dbReference type="GO" id="GO:0004523">
    <property type="term" value="F:RNA-DNA hybrid ribonuclease activity"/>
    <property type="evidence" value="ECO:0007669"/>
    <property type="project" value="InterPro"/>
</dbReference>